<dbReference type="InterPro" id="IPR036397">
    <property type="entry name" value="RNaseH_sf"/>
</dbReference>
<comment type="caution">
    <text evidence="3">The sequence shown here is derived from an EMBL/GenBank/DDBJ whole genome shotgun (WGS) entry which is preliminary data.</text>
</comment>
<evidence type="ECO:0000313" key="3">
    <source>
        <dbReference type="EMBL" id="TKY89231.1"/>
    </source>
</evidence>
<accession>A0A4U7KWW6</accession>
<organism evidence="3 4">
    <name type="scientific">Sporisorium graminicola</name>
    <dbReference type="NCBI Taxonomy" id="280036"/>
    <lineage>
        <taxon>Eukaryota</taxon>
        <taxon>Fungi</taxon>
        <taxon>Dikarya</taxon>
        <taxon>Basidiomycota</taxon>
        <taxon>Ustilaginomycotina</taxon>
        <taxon>Ustilaginomycetes</taxon>
        <taxon>Ustilaginales</taxon>
        <taxon>Ustilaginaceae</taxon>
        <taxon>Sporisorium</taxon>
    </lineage>
</organism>
<dbReference type="RefSeq" id="XP_029741216.1">
    <property type="nucleotide sequence ID" value="XM_029882361.1"/>
</dbReference>
<dbReference type="EMBL" id="SRRM01000005">
    <property type="protein sequence ID" value="TKY89231.1"/>
    <property type="molecule type" value="Genomic_DNA"/>
</dbReference>
<name>A0A4U7KWW6_9BASI</name>
<dbReference type="Proteomes" id="UP000306050">
    <property type="component" value="Chromosome SGRAM_12"/>
</dbReference>
<dbReference type="SUPFAM" id="SSF46689">
    <property type="entry name" value="Homeodomain-like"/>
    <property type="match status" value="1"/>
</dbReference>
<dbReference type="SUPFAM" id="SSF53098">
    <property type="entry name" value="Ribonuclease H-like"/>
    <property type="match status" value="1"/>
</dbReference>
<feature type="domain" description="Tc1-like transposase DDE" evidence="2">
    <location>
        <begin position="164"/>
        <end position="296"/>
    </location>
</feature>
<proteinExistence type="predicted"/>
<dbReference type="OrthoDB" id="2556156at2759"/>
<keyword evidence="4" id="KW-1185">Reference proteome</keyword>
<protein>
    <recommendedName>
        <fullName evidence="2">Tc1-like transposase DDE domain-containing protein</fullName>
    </recommendedName>
</protein>
<dbReference type="PANTHER" id="PTHR46564:SF1">
    <property type="entry name" value="TRANSPOSASE"/>
    <property type="match status" value="1"/>
</dbReference>
<evidence type="ECO:0000256" key="1">
    <source>
        <dbReference type="SAM" id="MobiDB-lite"/>
    </source>
</evidence>
<dbReference type="GO" id="GO:0003676">
    <property type="term" value="F:nucleic acid binding"/>
    <property type="evidence" value="ECO:0007669"/>
    <property type="project" value="InterPro"/>
</dbReference>
<evidence type="ECO:0000259" key="2">
    <source>
        <dbReference type="Pfam" id="PF13358"/>
    </source>
</evidence>
<dbReference type="InterPro" id="IPR047655">
    <property type="entry name" value="Transpos_IS630-like"/>
</dbReference>
<evidence type="ECO:0000313" key="4">
    <source>
        <dbReference type="Proteomes" id="UP000306050"/>
    </source>
</evidence>
<sequence>MPAQPIIRKKQRNAVADREREQIIRMVIVLGKTKAEVAKVMGRPYSTISTVVQAFLDHGTTTSKKKGGQVVQRSTISEEHIQTNIAYINDRPAATLHEINEHLIQHSGPSVPRSQMSRVLIDRCAITLKRIALEHDRHQCEELIDIRQNWLVDFETNYSWKNAIFFDEAGFNLHTHRSVGRATVGERAIQRNSPADRKKNMSLLVAVSSGGIEASYIALGGWNGDIITIFLKEHVFPRIRGQKRLLVMDNARCHHADHVEQAITAEGHHLKFLPPYTPWFNPTEKVFARIKPAVGRHELRTHNGLDNAITAQLEAIMPEDCKGWLRETKRWARVAQAGHPLNQDRDAAQALERFGLVRDREEAMNMYLDADGEEEEEDGDGDEEGVSLEMLTRRTD</sequence>
<dbReference type="AlphaFoldDB" id="A0A4U7KWW6"/>
<dbReference type="InterPro" id="IPR012337">
    <property type="entry name" value="RNaseH-like_sf"/>
</dbReference>
<gene>
    <name evidence="3" type="ORF">EX895_001762</name>
</gene>
<dbReference type="GeneID" id="40724657"/>
<feature type="region of interest" description="Disordered" evidence="1">
    <location>
        <begin position="370"/>
        <end position="396"/>
    </location>
</feature>
<dbReference type="NCBIfam" id="NF033545">
    <property type="entry name" value="transpos_IS630"/>
    <property type="match status" value="1"/>
</dbReference>
<dbReference type="InterPro" id="IPR009057">
    <property type="entry name" value="Homeodomain-like_sf"/>
</dbReference>
<dbReference type="PANTHER" id="PTHR46564">
    <property type="entry name" value="TRANSPOSASE"/>
    <property type="match status" value="1"/>
</dbReference>
<dbReference type="Pfam" id="PF13358">
    <property type="entry name" value="DDE_3"/>
    <property type="match status" value="1"/>
</dbReference>
<feature type="compositionally biased region" description="Acidic residues" evidence="1">
    <location>
        <begin position="370"/>
        <end position="386"/>
    </location>
</feature>
<dbReference type="InterPro" id="IPR038717">
    <property type="entry name" value="Tc1-like_DDE_dom"/>
</dbReference>
<dbReference type="KEGG" id="sgra:EX895_001762"/>
<dbReference type="Gene3D" id="3.30.420.10">
    <property type="entry name" value="Ribonuclease H-like superfamily/Ribonuclease H"/>
    <property type="match status" value="1"/>
</dbReference>
<reference evidence="3 4" key="1">
    <citation type="submission" date="2019-05" db="EMBL/GenBank/DDBJ databases">
        <title>Sporisorium graminicola CBS 10092 draft sequencing and annotation.</title>
        <authorList>
            <person name="Solano-Gonzalez S."/>
            <person name="Caddick M.X."/>
            <person name="Darby A."/>
        </authorList>
    </citation>
    <scope>NUCLEOTIDE SEQUENCE [LARGE SCALE GENOMIC DNA]</scope>
    <source>
        <strain evidence="3 4">CBS 10092</strain>
    </source>
</reference>